<evidence type="ECO:0000313" key="2">
    <source>
        <dbReference type="EMBL" id="ASJ04214.1"/>
    </source>
</evidence>
<reference evidence="2 3" key="1">
    <citation type="submission" date="2016-04" db="EMBL/GenBank/DDBJ databases">
        <title>Complete genome sequence of Thermococcus barossii type strain SHCK-94.</title>
        <authorList>
            <person name="Oger P.M."/>
        </authorList>
    </citation>
    <scope>NUCLEOTIDE SEQUENCE [LARGE SCALE GENOMIC DNA]</scope>
    <source>
        <strain evidence="2 3">SHCK-94</strain>
    </source>
</reference>
<feature type="transmembrane region" description="Helical" evidence="1">
    <location>
        <begin position="243"/>
        <end position="261"/>
    </location>
</feature>
<keyword evidence="3" id="KW-1185">Reference proteome</keyword>
<protein>
    <submittedName>
        <fullName evidence="2">Uncharacterized protein</fullName>
    </submittedName>
</protein>
<feature type="transmembrane region" description="Helical" evidence="1">
    <location>
        <begin position="167"/>
        <end position="186"/>
    </location>
</feature>
<feature type="transmembrane region" description="Helical" evidence="1">
    <location>
        <begin position="192"/>
        <end position="209"/>
    </location>
</feature>
<keyword evidence="1" id="KW-0812">Transmembrane</keyword>
<accession>A0A2Z2MK68</accession>
<proteinExistence type="predicted"/>
<organism evidence="2 3">
    <name type="scientific">Thermococcus barossii</name>
    <dbReference type="NCBI Taxonomy" id="54077"/>
    <lineage>
        <taxon>Archaea</taxon>
        <taxon>Methanobacteriati</taxon>
        <taxon>Methanobacteriota</taxon>
        <taxon>Thermococci</taxon>
        <taxon>Thermococcales</taxon>
        <taxon>Thermococcaceae</taxon>
        <taxon>Thermococcus</taxon>
    </lineage>
</organism>
<gene>
    <name evidence="2" type="ORF">A3L01_02090</name>
</gene>
<evidence type="ECO:0000313" key="3">
    <source>
        <dbReference type="Proteomes" id="UP000250272"/>
    </source>
</evidence>
<feature type="transmembrane region" description="Helical" evidence="1">
    <location>
        <begin position="27"/>
        <end position="47"/>
    </location>
</feature>
<dbReference type="KEGG" id="tbs:A3L01_02090"/>
<feature type="transmembrane region" description="Helical" evidence="1">
    <location>
        <begin position="59"/>
        <end position="78"/>
    </location>
</feature>
<dbReference type="Proteomes" id="UP000250272">
    <property type="component" value="Chromosome"/>
</dbReference>
<feature type="transmembrane region" description="Helical" evidence="1">
    <location>
        <begin position="216"/>
        <end position="237"/>
    </location>
</feature>
<evidence type="ECO:0000256" key="1">
    <source>
        <dbReference type="SAM" id="Phobius"/>
    </source>
</evidence>
<feature type="transmembrane region" description="Helical" evidence="1">
    <location>
        <begin position="98"/>
        <end position="116"/>
    </location>
</feature>
<name>A0A2Z2MK68_9EURY</name>
<dbReference type="EMBL" id="CP015101">
    <property type="protein sequence ID" value="ASJ04214.1"/>
    <property type="molecule type" value="Genomic_DNA"/>
</dbReference>
<keyword evidence="1" id="KW-0472">Membrane</keyword>
<sequence length="272" mass="30736">MSNSIRDLSKEKKQDGRMSKEMRLKNPYRAIGYFIAFTLAGYLLLLAFKSMFPTVTLEIRGAFIGLEFCLIYLIARIFHGSPFKPTKGAPYLESLRHVLGLLLIGYVSPVIVIIIAGPQSVFQDARPPFVDTWSPFILAFALIHWGVISVMVAYFYHAVTYDLFSKLSRFFGILGATALVTINYNFPLLSNYWNLWDILFFGLVFAYSYSVNRNPAALASAYLLSEVPLWWCILAPLGAPTLATYFVGRFWISLIALLSLFKSGPKFNFRAS</sequence>
<feature type="transmembrane region" description="Helical" evidence="1">
    <location>
        <begin position="136"/>
        <end position="155"/>
    </location>
</feature>
<keyword evidence="1" id="KW-1133">Transmembrane helix</keyword>
<dbReference type="AlphaFoldDB" id="A0A2Z2MK68"/>